<dbReference type="SUPFAM" id="SSF75169">
    <property type="entry name" value="DsrEFH-like"/>
    <property type="match status" value="1"/>
</dbReference>
<comment type="subcellular location">
    <subcellularLocation>
        <location evidence="1">Cytoplasm</location>
    </subcellularLocation>
</comment>
<organism evidence="5 6">
    <name type="scientific">Candidatus Methylobacter favarea</name>
    <dbReference type="NCBI Taxonomy" id="2707345"/>
    <lineage>
        <taxon>Bacteria</taxon>
        <taxon>Pseudomonadati</taxon>
        <taxon>Pseudomonadota</taxon>
        <taxon>Gammaproteobacteria</taxon>
        <taxon>Methylococcales</taxon>
        <taxon>Methylococcaceae</taxon>
        <taxon>Methylobacter</taxon>
    </lineage>
</organism>
<dbReference type="AlphaFoldDB" id="A0A8S0WZN6"/>
<dbReference type="FunFam" id="3.40.1260.10:FF:000001">
    <property type="entry name" value="Sulfurtransferase TusD"/>
    <property type="match status" value="1"/>
</dbReference>
<dbReference type="GO" id="GO:0016783">
    <property type="term" value="F:sulfurtransferase activity"/>
    <property type="evidence" value="ECO:0007669"/>
    <property type="project" value="InterPro"/>
</dbReference>
<dbReference type="GO" id="GO:1990228">
    <property type="term" value="C:sulfurtransferase complex"/>
    <property type="evidence" value="ECO:0007669"/>
    <property type="project" value="TreeGrafter"/>
</dbReference>
<dbReference type="InterPro" id="IPR017463">
    <property type="entry name" value="Sulphur_relay_TusD/DsrE"/>
</dbReference>
<evidence type="ECO:0000256" key="2">
    <source>
        <dbReference type="ARBA" id="ARBA00007067"/>
    </source>
</evidence>
<dbReference type="EMBL" id="CADCXN010000047">
    <property type="protein sequence ID" value="CAA9890295.1"/>
    <property type="molecule type" value="Genomic_DNA"/>
</dbReference>
<sequence>MQQSKPMKFAIQINTSPYGANAGHTAYQFITAALRQGHEIFRVFFYHEGIYHAFKHATPPDDELQFTAQWSELARGHGIDLVVCISAAQRRGLLCSDEAQRQGKKDQDLAEGFRISGLGQLVEATLEADRFIVFG</sequence>
<dbReference type="Gene3D" id="3.40.1260.10">
    <property type="entry name" value="DsrEFH-like"/>
    <property type="match status" value="1"/>
</dbReference>
<evidence type="ECO:0000256" key="1">
    <source>
        <dbReference type="ARBA" id="ARBA00004496"/>
    </source>
</evidence>
<evidence type="ECO:0000313" key="6">
    <source>
        <dbReference type="Proteomes" id="UP000494216"/>
    </source>
</evidence>
<keyword evidence="4" id="KW-0808">Transferase</keyword>
<dbReference type="InterPro" id="IPR027396">
    <property type="entry name" value="DsrEFH-like"/>
</dbReference>
<dbReference type="PANTHER" id="PTHR34874:SF3">
    <property type="entry name" value="SULFURTRANSFERASE TUSD"/>
    <property type="match status" value="1"/>
</dbReference>
<proteinExistence type="inferred from homology"/>
<dbReference type="InterPro" id="IPR003787">
    <property type="entry name" value="Sulphur_relay_DsrE/F-like"/>
</dbReference>
<keyword evidence="3" id="KW-0963">Cytoplasm</keyword>
<dbReference type="PANTHER" id="PTHR34874">
    <property type="entry name" value="PROTEIN YCHN"/>
    <property type="match status" value="1"/>
</dbReference>
<comment type="similarity">
    <text evidence="2">Belongs to the DsrE/TusD family.</text>
</comment>
<evidence type="ECO:0000256" key="3">
    <source>
        <dbReference type="ARBA" id="ARBA00022490"/>
    </source>
</evidence>
<keyword evidence="6" id="KW-1185">Reference proteome</keyword>
<protein>
    <submittedName>
        <fullName evidence="5">Methylsulfur transfer protein</fullName>
    </submittedName>
</protein>
<dbReference type="NCBIfam" id="NF001237">
    <property type="entry name" value="PRK00207.1"/>
    <property type="match status" value="1"/>
</dbReference>
<evidence type="ECO:0000256" key="4">
    <source>
        <dbReference type="ARBA" id="ARBA00022679"/>
    </source>
</evidence>
<dbReference type="NCBIfam" id="TIGR03012">
    <property type="entry name" value="sulf_tusD_dsrE"/>
    <property type="match status" value="1"/>
</dbReference>
<comment type="caution">
    <text evidence="5">The sequence shown here is derived from an EMBL/GenBank/DDBJ whole genome shotgun (WGS) entry which is preliminary data.</text>
</comment>
<accession>A0A8S0WZN6</accession>
<gene>
    <name evidence="5" type="primary">tusD</name>
    <name evidence="5" type="ORF">METHB2_20126</name>
</gene>
<evidence type="ECO:0000313" key="5">
    <source>
        <dbReference type="EMBL" id="CAA9890295.1"/>
    </source>
</evidence>
<name>A0A8S0WZN6_9GAMM</name>
<dbReference type="GO" id="GO:0097163">
    <property type="term" value="F:sulfur carrier activity"/>
    <property type="evidence" value="ECO:0007669"/>
    <property type="project" value="TreeGrafter"/>
</dbReference>
<dbReference type="Pfam" id="PF02635">
    <property type="entry name" value="DsrE"/>
    <property type="match status" value="1"/>
</dbReference>
<dbReference type="Proteomes" id="UP000494216">
    <property type="component" value="Unassembled WGS sequence"/>
</dbReference>
<dbReference type="GO" id="GO:0002143">
    <property type="term" value="P:tRNA wobble position uridine thiolation"/>
    <property type="evidence" value="ECO:0007669"/>
    <property type="project" value="TreeGrafter"/>
</dbReference>
<reference evidence="5 6" key="1">
    <citation type="submission" date="2020-02" db="EMBL/GenBank/DDBJ databases">
        <authorList>
            <person name="Hogendoorn C."/>
        </authorList>
    </citation>
    <scope>NUCLEOTIDE SEQUENCE [LARGE SCALE GENOMIC DNA]</scope>
    <source>
        <strain evidence="5">METHB21</strain>
    </source>
</reference>